<dbReference type="InterPro" id="IPR013325">
    <property type="entry name" value="RNA_pol_sigma_r2"/>
</dbReference>
<dbReference type="Gene3D" id="1.10.10.10">
    <property type="entry name" value="Winged helix-like DNA-binding domain superfamily/Winged helix DNA-binding domain"/>
    <property type="match status" value="1"/>
</dbReference>
<dbReference type="SUPFAM" id="SSF88946">
    <property type="entry name" value="Sigma2 domain of RNA polymerase sigma factors"/>
    <property type="match status" value="1"/>
</dbReference>
<comment type="caution">
    <text evidence="1">The sequence shown here is derived from an EMBL/GenBank/DDBJ whole genome shotgun (WGS) entry which is preliminary data.</text>
</comment>
<accession>A0A2W5TI43</accession>
<dbReference type="InterPro" id="IPR014284">
    <property type="entry name" value="RNA_pol_sigma-70_dom"/>
</dbReference>
<evidence type="ECO:0000313" key="1">
    <source>
        <dbReference type="EMBL" id="PZR12336.1"/>
    </source>
</evidence>
<dbReference type="Proteomes" id="UP000249061">
    <property type="component" value="Unassembled WGS sequence"/>
</dbReference>
<evidence type="ECO:0000313" key="2">
    <source>
        <dbReference type="Proteomes" id="UP000249061"/>
    </source>
</evidence>
<dbReference type="EMBL" id="QFQP01000012">
    <property type="protein sequence ID" value="PZR12336.1"/>
    <property type="molecule type" value="Genomic_DNA"/>
</dbReference>
<dbReference type="GO" id="GO:0006352">
    <property type="term" value="P:DNA-templated transcription initiation"/>
    <property type="evidence" value="ECO:0007669"/>
    <property type="project" value="InterPro"/>
</dbReference>
<dbReference type="AlphaFoldDB" id="A0A2W5TI43"/>
<proteinExistence type="predicted"/>
<dbReference type="SUPFAM" id="SSF88659">
    <property type="entry name" value="Sigma3 and sigma4 domains of RNA polymerase sigma factors"/>
    <property type="match status" value="1"/>
</dbReference>
<gene>
    <name evidence="1" type="ORF">DI536_15650</name>
</gene>
<dbReference type="GO" id="GO:0003700">
    <property type="term" value="F:DNA-binding transcription factor activity"/>
    <property type="evidence" value="ECO:0007669"/>
    <property type="project" value="InterPro"/>
</dbReference>
<reference evidence="1 2" key="1">
    <citation type="submission" date="2017-08" db="EMBL/GenBank/DDBJ databases">
        <title>Infants hospitalized years apart are colonized by the same room-sourced microbial strains.</title>
        <authorList>
            <person name="Brooks B."/>
            <person name="Olm M.R."/>
            <person name="Firek B.A."/>
            <person name="Baker R."/>
            <person name="Thomas B.C."/>
            <person name="Morowitz M.J."/>
            <person name="Banfield J.F."/>
        </authorList>
    </citation>
    <scope>NUCLEOTIDE SEQUENCE [LARGE SCALE GENOMIC DNA]</scope>
    <source>
        <strain evidence="1">S2_003_000_R2_14</strain>
    </source>
</reference>
<organism evidence="1 2">
    <name type="scientific">Archangium gephyra</name>
    <dbReference type="NCBI Taxonomy" id="48"/>
    <lineage>
        <taxon>Bacteria</taxon>
        <taxon>Pseudomonadati</taxon>
        <taxon>Myxococcota</taxon>
        <taxon>Myxococcia</taxon>
        <taxon>Myxococcales</taxon>
        <taxon>Cystobacterineae</taxon>
        <taxon>Archangiaceae</taxon>
        <taxon>Archangium</taxon>
    </lineage>
</organism>
<dbReference type="InterPro" id="IPR036388">
    <property type="entry name" value="WH-like_DNA-bd_sf"/>
</dbReference>
<protein>
    <submittedName>
        <fullName evidence="1">Transcriptional regulator</fullName>
    </submittedName>
</protein>
<dbReference type="InterPro" id="IPR011745">
    <property type="entry name" value="RNA_pol_sigma70_MYXXA"/>
</dbReference>
<dbReference type="NCBIfam" id="TIGR03001">
    <property type="entry name" value="Sig-70_gmx1"/>
    <property type="match status" value="1"/>
</dbReference>
<sequence length="276" mass="30010">MTLLQLYAPGASADDPRSAAIDALLSASRAQWPLVKLADDRFVLALKKHAADGLETVRGPDLFLATACLAGDPAALAALDEQVIARIDKAVAGIDSSRAFLDEVQQLVRERLLVGAAPRLAEYSGKGALVAWARTVALRLALNLRRDTGKETPHEDEALEAMPFQGRDLELDYVRSTHRADFTAAFADALASLDAKDRNLLRLSIIDRLSVDQIGAIYGAHRATAARWVNAARDALLERTRKNLAERLKLTGSELQSLLGALQSNLEISLNRMLRE</sequence>
<name>A0A2W5TI43_9BACT</name>
<dbReference type="InterPro" id="IPR013324">
    <property type="entry name" value="RNA_pol_sigma_r3/r4-like"/>
</dbReference>
<dbReference type="Gene3D" id="1.10.1740.10">
    <property type="match status" value="1"/>
</dbReference>
<dbReference type="NCBIfam" id="TIGR02937">
    <property type="entry name" value="sigma70-ECF"/>
    <property type="match status" value="1"/>
</dbReference>